<proteinExistence type="inferred from homology"/>
<evidence type="ECO:0000256" key="3">
    <source>
        <dbReference type="ARBA" id="ARBA00012891"/>
    </source>
</evidence>
<dbReference type="KEGG" id="ado:A6F68_01737"/>
<dbReference type="PRINTS" id="PR00416">
    <property type="entry name" value="EUTPISMRASEI"/>
</dbReference>
<dbReference type="SUPFAM" id="SSF55869">
    <property type="entry name" value="DNA topoisomerase I domain"/>
    <property type="match status" value="1"/>
</dbReference>
<evidence type="ECO:0000313" key="10">
    <source>
        <dbReference type="Proteomes" id="UP000092932"/>
    </source>
</evidence>
<evidence type="ECO:0000313" key="9">
    <source>
        <dbReference type="EMBL" id="ANY20248.1"/>
    </source>
</evidence>
<dbReference type="PATRIC" id="fig|692370.5.peg.1750"/>
<organism evidence="9 10">
    <name type="scientific">Tsuneonella dongtanensis</name>
    <dbReference type="NCBI Taxonomy" id="692370"/>
    <lineage>
        <taxon>Bacteria</taxon>
        <taxon>Pseudomonadati</taxon>
        <taxon>Pseudomonadota</taxon>
        <taxon>Alphaproteobacteria</taxon>
        <taxon>Sphingomonadales</taxon>
        <taxon>Erythrobacteraceae</taxon>
        <taxon>Tsuneonella</taxon>
    </lineage>
</organism>
<name>A0A1B2ADT4_9SPHN</name>
<dbReference type="GO" id="GO:0003677">
    <property type="term" value="F:DNA binding"/>
    <property type="evidence" value="ECO:0007669"/>
    <property type="project" value="UniProtKB-KW"/>
</dbReference>
<evidence type="ECO:0000256" key="6">
    <source>
        <dbReference type="ARBA" id="ARBA00023235"/>
    </source>
</evidence>
<dbReference type="InterPro" id="IPR014711">
    <property type="entry name" value="TopoI_cat_a-hlx-sub_euk"/>
</dbReference>
<keyword evidence="4" id="KW-0799">Topoisomerase</keyword>
<reference evidence="9 10" key="1">
    <citation type="submission" date="2016-07" db="EMBL/GenBank/DDBJ databases">
        <title>Complete genome sequence of Altererythrobacter dongtanensis KCTC 22672, a type strain with esterase isolated from tidal flat.</title>
        <authorList>
            <person name="Cheng H."/>
            <person name="Wu Y.-H."/>
            <person name="Zhou P."/>
            <person name="Huo Y.-Y."/>
            <person name="Wang C.-S."/>
            <person name="Xu X.-W."/>
        </authorList>
    </citation>
    <scope>NUCLEOTIDE SEQUENCE [LARGE SCALE GENOMIC DNA]</scope>
    <source>
        <strain evidence="9 10">KCTC 22672</strain>
    </source>
</reference>
<keyword evidence="10" id="KW-1185">Reference proteome</keyword>
<dbReference type="Proteomes" id="UP000092932">
    <property type="component" value="Chromosome"/>
</dbReference>
<dbReference type="InterPro" id="IPR001631">
    <property type="entry name" value="TopoI"/>
</dbReference>
<comment type="similarity">
    <text evidence="2">Belongs to the type IB topoisomerase family.</text>
</comment>
<dbReference type="Pfam" id="PF21338">
    <property type="entry name" value="Top1B_N_bact"/>
    <property type="match status" value="1"/>
</dbReference>
<dbReference type="Pfam" id="PF01028">
    <property type="entry name" value="Topoisom_I"/>
    <property type="match status" value="1"/>
</dbReference>
<dbReference type="Gene3D" id="3.30.66.10">
    <property type="entry name" value="DNA topoisomerase I domain"/>
    <property type="match status" value="1"/>
</dbReference>
<feature type="domain" description="DNA topoisomerase IB N-terminal" evidence="8">
    <location>
        <begin position="42"/>
        <end position="90"/>
    </location>
</feature>
<dbReference type="STRING" id="692370.A6F68_01737"/>
<dbReference type="InterPro" id="IPR035447">
    <property type="entry name" value="DNA_topo_I_N_sf"/>
</dbReference>
<evidence type="ECO:0000259" key="8">
    <source>
        <dbReference type="Pfam" id="PF21338"/>
    </source>
</evidence>
<dbReference type="EC" id="5.6.2.1" evidence="3"/>
<keyword evidence="5" id="KW-0238">DNA-binding</keyword>
<protein>
    <recommendedName>
        <fullName evidence="3">DNA topoisomerase</fullName>
        <ecNumber evidence="3">5.6.2.1</ecNumber>
    </recommendedName>
</protein>
<feature type="domain" description="DNA topoisomerase I catalytic core eukaryotic-type" evidence="7">
    <location>
        <begin position="102"/>
        <end position="297"/>
    </location>
</feature>
<evidence type="ECO:0000256" key="5">
    <source>
        <dbReference type="ARBA" id="ARBA00023125"/>
    </source>
</evidence>
<evidence type="ECO:0000256" key="2">
    <source>
        <dbReference type="ARBA" id="ARBA00006645"/>
    </source>
</evidence>
<dbReference type="GO" id="GO:0003917">
    <property type="term" value="F:DNA topoisomerase type I (single strand cut, ATP-independent) activity"/>
    <property type="evidence" value="ECO:0007669"/>
    <property type="project" value="UniProtKB-EC"/>
</dbReference>
<gene>
    <name evidence="9" type="ORF">A6F68_01737</name>
</gene>
<sequence>MGTGAWNRKASPAVARFMVAPSQLIYVDDDMPGITRKRSGKGWAYYDAKGDRVTDPDERDRLNRVALPPAYTDAWFCPAPNGHILATGIDAKGRKQYRYHPDFRTARESEKFDGCPAFGRLLPLVRKRVEEDLKANKLTRERAIASVVRLLDLGAIRVGNDVYAKQNKSFGATTLRQKHAQVNGQTLRLRFKGKHGIEREVVLSDRSLSRVVRAMQDLPGQRLFQYIDEDGEQRSVGSGDVNEYLCETMGERFTAKSFRTWHASVLALRVLASADGQLTLKALLQEVADHLGNTPAVTRRSYVHPAIIALVDRQQKWRGSLKMPRSTRWLSREERTLIDLLEGAPRAAKLLAAA</sequence>
<accession>A0A1B2ADT4</accession>
<dbReference type="GO" id="GO:0006265">
    <property type="term" value="P:DNA topological change"/>
    <property type="evidence" value="ECO:0007669"/>
    <property type="project" value="InterPro"/>
</dbReference>
<dbReference type="Gene3D" id="3.90.15.10">
    <property type="entry name" value="Topoisomerase I, Chain A, domain 3"/>
    <property type="match status" value="1"/>
</dbReference>
<evidence type="ECO:0000256" key="4">
    <source>
        <dbReference type="ARBA" id="ARBA00023029"/>
    </source>
</evidence>
<keyword evidence="6 9" id="KW-0413">Isomerase</keyword>
<evidence type="ECO:0000256" key="1">
    <source>
        <dbReference type="ARBA" id="ARBA00000213"/>
    </source>
</evidence>
<dbReference type="SUPFAM" id="SSF56349">
    <property type="entry name" value="DNA breaking-rejoining enzymes"/>
    <property type="match status" value="1"/>
</dbReference>
<dbReference type="InterPro" id="IPR049331">
    <property type="entry name" value="Top1B_N_bact"/>
</dbReference>
<dbReference type="InterPro" id="IPR011010">
    <property type="entry name" value="DNA_brk_join_enz"/>
</dbReference>
<dbReference type="EMBL" id="CP016591">
    <property type="protein sequence ID" value="ANY20248.1"/>
    <property type="molecule type" value="Genomic_DNA"/>
</dbReference>
<dbReference type="InterPro" id="IPR013500">
    <property type="entry name" value="TopoI_cat_euk"/>
</dbReference>
<dbReference type="Gene3D" id="1.10.132.120">
    <property type="match status" value="1"/>
</dbReference>
<evidence type="ECO:0000259" key="7">
    <source>
        <dbReference type="Pfam" id="PF01028"/>
    </source>
</evidence>
<dbReference type="PROSITE" id="PS52038">
    <property type="entry name" value="TOPO_IB_2"/>
    <property type="match status" value="1"/>
</dbReference>
<comment type="catalytic activity">
    <reaction evidence="1">
        <text>ATP-independent breakage of single-stranded DNA, followed by passage and rejoining.</text>
        <dbReference type="EC" id="5.6.2.1"/>
    </reaction>
</comment>
<dbReference type="AlphaFoldDB" id="A0A1B2ADT4"/>